<comment type="caution">
    <text evidence="8">The sequence shown here is derived from an EMBL/GenBank/DDBJ whole genome shotgun (WGS) entry which is preliminary data.</text>
</comment>
<dbReference type="GO" id="GO:0005829">
    <property type="term" value="C:cytosol"/>
    <property type="evidence" value="ECO:0007669"/>
    <property type="project" value="TreeGrafter"/>
</dbReference>
<dbReference type="NCBIfam" id="TIGR03506">
    <property type="entry name" value="FlgEFG_subfam"/>
    <property type="match status" value="1"/>
</dbReference>
<dbReference type="InterPro" id="IPR020013">
    <property type="entry name" value="Flagellar_FlgE/F/G"/>
</dbReference>
<dbReference type="InterPro" id="IPR053967">
    <property type="entry name" value="LlgE_F_G-like_D1"/>
</dbReference>
<gene>
    <name evidence="8" type="ORF">VP06_10390</name>
</gene>
<name>A0A0J6SRI2_9HYPH</name>
<dbReference type="GO" id="GO:0071978">
    <property type="term" value="P:bacterial-type flagellum-dependent swarming motility"/>
    <property type="evidence" value="ECO:0007669"/>
    <property type="project" value="TreeGrafter"/>
</dbReference>
<keyword evidence="8" id="KW-0282">Flagellum</keyword>
<dbReference type="SUPFAM" id="SSF117143">
    <property type="entry name" value="Flagellar hook protein flgE"/>
    <property type="match status" value="1"/>
</dbReference>
<dbReference type="PANTHER" id="PTHR30435:SF1">
    <property type="entry name" value="FLAGELLAR HOOK PROTEIN FLGE"/>
    <property type="match status" value="1"/>
</dbReference>
<dbReference type="EMBL" id="LABX01000072">
    <property type="protein sequence ID" value="KMO36187.1"/>
    <property type="molecule type" value="Genomic_DNA"/>
</dbReference>
<protein>
    <recommendedName>
        <fullName evidence="4">Flagellar hook protein FlgE</fullName>
    </recommendedName>
</protein>
<feature type="domain" description="Flagellar basal body rod protein N-terminal" evidence="5">
    <location>
        <begin position="7"/>
        <end position="37"/>
    </location>
</feature>
<evidence type="ECO:0000256" key="3">
    <source>
        <dbReference type="ARBA" id="ARBA00023143"/>
    </source>
</evidence>
<keyword evidence="3 4" id="KW-0975">Bacterial flagellum</keyword>
<evidence type="ECO:0000259" key="7">
    <source>
        <dbReference type="Pfam" id="PF22692"/>
    </source>
</evidence>
<dbReference type="GO" id="GO:0009425">
    <property type="term" value="C:bacterial-type flagellum basal body"/>
    <property type="evidence" value="ECO:0007669"/>
    <property type="project" value="UniProtKB-SubCell"/>
</dbReference>
<dbReference type="GO" id="GO:0009424">
    <property type="term" value="C:bacterial-type flagellum hook"/>
    <property type="evidence" value="ECO:0007669"/>
    <property type="project" value="TreeGrafter"/>
</dbReference>
<dbReference type="OrthoDB" id="8372879at2"/>
<feature type="domain" description="Flagellar hook protein FlgE/F/G-like D1" evidence="7">
    <location>
        <begin position="84"/>
        <end position="154"/>
    </location>
</feature>
<organism evidence="8 9">
    <name type="scientific">Methylobacterium aquaticum</name>
    <dbReference type="NCBI Taxonomy" id="270351"/>
    <lineage>
        <taxon>Bacteria</taxon>
        <taxon>Pseudomonadati</taxon>
        <taxon>Pseudomonadota</taxon>
        <taxon>Alphaproteobacteria</taxon>
        <taxon>Hyphomicrobiales</taxon>
        <taxon>Methylobacteriaceae</taxon>
        <taxon>Methylobacterium</taxon>
    </lineage>
</organism>
<dbReference type="Pfam" id="PF22692">
    <property type="entry name" value="LlgE_F_G_D1"/>
    <property type="match status" value="1"/>
</dbReference>
<keyword evidence="8" id="KW-0969">Cilium</keyword>
<comment type="subcellular location">
    <subcellularLocation>
        <location evidence="1 4">Bacterial flagellum basal body</location>
    </subcellularLocation>
</comment>
<dbReference type="InterPro" id="IPR010930">
    <property type="entry name" value="Flg_bb/hook_C_dom"/>
</dbReference>
<dbReference type="PANTHER" id="PTHR30435">
    <property type="entry name" value="FLAGELLAR PROTEIN"/>
    <property type="match status" value="1"/>
</dbReference>
<dbReference type="RefSeq" id="WP_048463689.1">
    <property type="nucleotide sequence ID" value="NZ_LABX01000072.1"/>
</dbReference>
<evidence type="ECO:0000256" key="2">
    <source>
        <dbReference type="ARBA" id="ARBA00009677"/>
    </source>
</evidence>
<dbReference type="Pfam" id="PF06429">
    <property type="entry name" value="Flg_bbr_C"/>
    <property type="match status" value="1"/>
</dbReference>
<evidence type="ECO:0000256" key="1">
    <source>
        <dbReference type="ARBA" id="ARBA00004117"/>
    </source>
</evidence>
<dbReference type="PATRIC" id="fig|270351.6.peg.6974"/>
<comment type="function">
    <text evidence="4">A flexible structure which links the flagellar filament to the drive apparatus in the basal body.</text>
</comment>
<keyword evidence="8" id="KW-0966">Cell projection</keyword>
<dbReference type="Pfam" id="PF00460">
    <property type="entry name" value="Flg_bb_rod"/>
    <property type="match status" value="1"/>
</dbReference>
<reference evidence="8 9" key="1">
    <citation type="submission" date="2015-03" db="EMBL/GenBank/DDBJ databases">
        <title>Genome sequencing of Methylobacterium aquaticum DSM16371 type strain.</title>
        <authorList>
            <person name="Chaudhry V."/>
            <person name="Patil P.B."/>
        </authorList>
    </citation>
    <scope>NUCLEOTIDE SEQUENCE [LARGE SCALE GENOMIC DNA]</scope>
    <source>
        <strain evidence="8 9">DSM 16371</strain>
    </source>
</reference>
<dbReference type="InterPro" id="IPR001444">
    <property type="entry name" value="Flag_bb_rod_N"/>
</dbReference>
<feature type="domain" description="Flagellar basal-body/hook protein C-terminal" evidence="6">
    <location>
        <begin position="412"/>
        <end position="454"/>
    </location>
</feature>
<accession>A0A0J6SRI2</accession>
<evidence type="ECO:0000259" key="6">
    <source>
        <dbReference type="Pfam" id="PF06429"/>
    </source>
</evidence>
<dbReference type="AlphaFoldDB" id="A0A0J6SRI2"/>
<evidence type="ECO:0000259" key="5">
    <source>
        <dbReference type="Pfam" id="PF00460"/>
    </source>
</evidence>
<dbReference type="Proteomes" id="UP000035929">
    <property type="component" value="Unassembled WGS sequence"/>
</dbReference>
<comment type="similarity">
    <text evidence="2 4">Belongs to the flagella basal body rod proteins family.</text>
</comment>
<evidence type="ECO:0000313" key="8">
    <source>
        <dbReference type="EMBL" id="KMO36187.1"/>
    </source>
</evidence>
<dbReference type="InterPro" id="IPR037925">
    <property type="entry name" value="FlgE/F/G-like"/>
</dbReference>
<evidence type="ECO:0000313" key="9">
    <source>
        <dbReference type="Proteomes" id="UP000035929"/>
    </source>
</evidence>
<evidence type="ECO:0000256" key="4">
    <source>
        <dbReference type="RuleBase" id="RU362116"/>
    </source>
</evidence>
<proteinExistence type="inferred from homology"/>
<sequence>MDVFSALQTSVSGLQAQAFSLGNISGNIANSQTVGYKRIDTDFVDMLTEQPAKQQSAGGVAAFSQLTNSLQGGVAATGVPTNMALSGDGFFTVQTAGGTPGGTPVFSGTTLYTRRGDFSVDRNGYLVNGAGAYLTGQSLDPANGASTGTGPIKISDAALPAKPTTSIAYAANLPSNPTTTSGTALLGTLPGGDPRVLSGSAATAPTVAASDSAAFVGSSIAGGELTAYSGTGTPVSVQVRWAKVANADATAGSGDTWNLFYANQTATGTTPSTWQNVGTAFTFNGSGQLTAPTGTSLSIPNLTVNGTNLGAVALNFGSGGLTQYGSAGGQVTTTTLQQNGYAAGTLNSLAVTSDGKLTGTYSNGNTVGLAQIGVARFNAPNALKAVSGGNYAQTADSGEPLAGLSGTTIVGGNVEQSNTDTAGEFSKLIVTQQAYSANTRVMSTAQQMMSDLINVIR</sequence>